<protein>
    <submittedName>
        <fullName evidence="1">Uncharacterized protein</fullName>
    </submittedName>
</protein>
<sequence length="45" mass="5094">MQIEEELLQLTFSLGQDNEHLLYSGQWLLRSPISILVTGCVSISM</sequence>
<proteinExistence type="predicted"/>
<reference evidence="1" key="1">
    <citation type="submission" date="2014-11" db="EMBL/GenBank/DDBJ databases">
        <authorList>
            <person name="Amaro Gonzalez C."/>
        </authorList>
    </citation>
    <scope>NUCLEOTIDE SEQUENCE</scope>
</reference>
<evidence type="ECO:0000313" key="1">
    <source>
        <dbReference type="EMBL" id="JAH47227.1"/>
    </source>
</evidence>
<reference evidence="1" key="2">
    <citation type="journal article" date="2015" name="Fish Shellfish Immunol.">
        <title>Early steps in the European eel (Anguilla anguilla)-Vibrio vulnificus interaction in the gills: Role of the RtxA13 toxin.</title>
        <authorList>
            <person name="Callol A."/>
            <person name="Pajuelo D."/>
            <person name="Ebbesson L."/>
            <person name="Teles M."/>
            <person name="MacKenzie S."/>
            <person name="Amaro C."/>
        </authorList>
    </citation>
    <scope>NUCLEOTIDE SEQUENCE</scope>
</reference>
<organism evidence="1">
    <name type="scientific">Anguilla anguilla</name>
    <name type="common">European freshwater eel</name>
    <name type="synonym">Muraena anguilla</name>
    <dbReference type="NCBI Taxonomy" id="7936"/>
    <lineage>
        <taxon>Eukaryota</taxon>
        <taxon>Metazoa</taxon>
        <taxon>Chordata</taxon>
        <taxon>Craniata</taxon>
        <taxon>Vertebrata</taxon>
        <taxon>Euteleostomi</taxon>
        <taxon>Actinopterygii</taxon>
        <taxon>Neopterygii</taxon>
        <taxon>Teleostei</taxon>
        <taxon>Anguilliformes</taxon>
        <taxon>Anguillidae</taxon>
        <taxon>Anguilla</taxon>
    </lineage>
</organism>
<dbReference type="EMBL" id="GBXM01061350">
    <property type="protein sequence ID" value="JAH47227.1"/>
    <property type="molecule type" value="Transcribed_RNA"/>
</dbReference>
<accession>A0A0E9T176</accession>
<dbReference type="AlphaFoldDB" id="A0A0E9T176"/>
<name>A0A0E9T176_ANGAN</name>